<dbReference type="EMBL" id="JAHUTI010081805">
    <property type="protein sequence ID" value="MED6258982.1"/>
    <property type="molecule type" value="Genomic_DNA"/>
</dbReference>
<dbReference type="PROSITE" id="PS01187">
    <property type="entry name" value="EGF_CA"/>
    <property type="match status" value="1"/>
</dbReference>
<dbReference type="SMART" id="SM00181">
    <property type="entry name" value="EGF"/>
    <property type="match status" value="1"/>
</dbReference>
<feature type="domain" description="EGF-like" evidence="2">
    <location>
        <begin position="51"/>
        <end position="66"/>
    </location>
</feature>
<dbReference type="PROSITE" id="PS00010">
    <property type="entry name" value="ASX_HYDROXYL"/>
    <property type="match status" value="1"/>
</dbReference>
<dbReference type="CDD" id="cd00054">
    <property type="entry name" value="EGF_CA"/>
    <property type="match status" value="1"/>
</dbReference>
<reference evidence="3 4" key="1">
    <citation type="submission" date="2021-07" db="EMBL/GenBank/DDBJ databases">
        <authorList>
            <person name="Palmer J.M."/>
        </authorList>
    </citation>
    <scope>NUCLEOTIDE SEQUENCE [LARGE SCALE GENOMIC DNA]</scope>
    <source>
        <strain evidence="3 4">AT_MEX2019</strain>
        <tissue evidence="3">Muscle</tissue>
    </source>
</reference>
<dbReference type="PANTHER" id="PTHR24046:SF4">
    <property type="entry name" value="SIGNAL PEPTIDE, CUB AND EGF-LIKE DOMAIN-CONTAINING PROTEIN 1"/>
    <property type="match status" value="1"/>
</dbReference>
<accession>A0ABU7C8H9</accession>
<keyword evidence="4" id="KW-1185">Reference proteome</keyword>
<evidence type="ECO:0000259" key="2">
    <source>
        <dbReference type="PROSITE" id="PS01186"/>
    </source>
</evidence>
<sequence>MEEANFSRLYPGSSSFSHDPYLMTIDVDECTNDYNGGCVHECINIPGNYRCTCYDGFMLAHDGHNCLGIPPIHSTVSVLSSSPSLHSMTDPRLR</sequence>
<dbReference type="PANTHER" id="PTHR24046">
    <property type="entry name" value="SIGNAL PEPTIDE, CUB AND EGF-LIKE DOMAIN-CONTAINING"/>
    <property type="match status" value="1"/>
</dbReference>
<dbReference type="SMART" id="SM00179">
    <property type="entry name" value="EGF_CA"/>
    <property type="match status" value="1"/>
</dbReference>
<dbReference type="PROSITE" id="PS01186">
    <property type="entry name" value="EGF_2"/>
    <property type="match status" value="1"/>
</dbReference>
<dbReference type="InterPro" id="IPR018097">
    <property type="entry name" value="EGF_Ca-bd_CS"/>
</dbReference>
<keyword evidence="1" id="KW-1015">Disulfide bond</keyword>
<dbReference type="SUPFAM" id="SSF57196">
    <property type="entry name" value="EGF/Laminin"/>
    <property type="match status" value="1"/>
</dbReference>
<protein>
    <recommendedName>
        <fullName evidence="2">EGF-like domain-containing protein</fullName>
    </recommendedName>
</protein>
<dbReference type="InterPro" id="IPR000152">
    <property type="entry name" value="EGF-type_Asp/Asn_hydroxyl_site"/>
</dbReference>
<dbReference type="Proteomes" id="UP001345963">
    <property type="component" value="Unassembled WGS sequence"/>
</dbReference>
<dbReference type="InterPro" id="IPR001881">
    <property type="entry name" value="EGF-like_Ca-bd_dom"/>
</dbReference>
<dbReference type="Pfam" id="PF14670">
    <property type="entry name" value="FXa_inhibition"/>
    <property type="match status" value="1"/>
</dbReference>
<evidence type="ECO:0000313" key="4">
    <source>
        <dbReference type="Proteomes" id="UP001345963"/>
    </source>
</evidence>
<proteinExistence type="predicted"/>
<gene>
    <name evidence="3" type="ORF">ATANTOWER_015070</name>
</gene>
<comment type="caution">
    <text evidence="3">The sequence shown here is derived from an EMBL/GenBank/DDBJ whole genome shotgun (WGS) entry which is preliminary data.</text>
</comment>
<evidence type="ECO:0000313" key="3">
    <source>
        <dbReference type="EMBL" id="MED6258982.1"/>
    </source>
</evidence>
<dbReference type="InterPro" id="IPR000742">
    <property type="entry name" value="EGF"/>
</dbReference>
<evidence type="ECO:0000256" key="1">
    <source>
        <dbReference type="ARBA" id="ARBA00023157"/>
    </source>
</evidence>
<name>A0ABU7C8H9_9TELE</name>
<dbReference type="Gene3D" id="2.10.25.10">
    <property type="entry name" value="Laminin"/>
    <property type="match status" value="1"/>
</dbReference>
<dbReference type="InterPro" id="IPR052071">
    <property type="entry name" value="SCUB_EGF-like_domain"/>
</dbReference>
<organism evidence="3 4">
    <name type="scientific">Ataeniobius toweri</name>
    <dbReference type="NCBI Taxonomy" id="208326"/>
    <lineage>
        <taxon>Eukaryota</taxon>
        <taxon>Metazoa</taxon>
        <taxon>Chordata</taxon>
        <taxon>Craniata</taxon>
        <taxon>Vertebrata</taxon>
        <taxon>Euteleostomi</taxon>
        <taxon>Actinopterygii</taxon>
        <taxon>Neopterygii</taxon>
        <taxon>Teleostei</taxon>
        <taxon>Neoteleostei</taxon>
        <taxon>Acanthomorphata</taxon>
        <taxon>Ovalentaria</taxon>
        <taxon>Atherinomorphae</taxon>
        <taxon>Cyprinodontiformes</taxon>
        <taxon>Goodeidae</taxon>
        <taxon>Ataeniobius</taxon>
    </lineage>
</organism>